<evidence type="ECO:0000313" key="2">
    <source>
        <dbReference type="Proteomes" id="UP000254060"/>
    </source>
</evidence>
<gene>
    <name evidence="1" type="ORF">NCTC13163_02475</name>
</gene>
<organism evidence="1 2">
    <name type="scientific">Exiguobacterium aurantiacum</name>
    <dbReference type="NCBI Taxonomy" id="33987"/>
    <lineage>
        <taxon>Bacteria</taxon>
        <taxon>Bacillati</taxon>
        <taxon>Bacillota</taxon>
        <taxon>Bacilli</taxon>
        <taxon>Bacillales</taxon>
        <taxon>Bacillales Family XII. Incertae Sedis</taxon>
        <taxon>Exiguobacterium</taxon>
    </lineage>
</organism>
<dbReference type="AlphaFoldDB" id="A0A377FW72"/>
<dbReference type="Proteomes" id="UP000254060">
    <property type="component" value="Unassembled WGS sequence"/>
</dbReference>
<accession>A0A377FW72</accession>
<protein>
    <submittedName>
        <fullName evidence="1">Uncharacterized protein</fullName>
    </submittedName>
</protein>
<sequence>MSGERLYRIEAEARGIAWKARVLTGIQRFRFFKGELLAPTERPYVVLSISQDAGVLPDLIETDMGVLLIHARIAPILMNLCPYDIQLVRVELHTTTGKTDEYSALNVLRRFEIEQIEDSGEYRPLSTDRLYFLSNQTVRMNLFGHMIAQDMNSQRLYVTERLKYALQTRMVTGLAFKKTKEQTA</sequence>
<dbReference type="STRING" id="1397694.GCA_000702585_02960"/>
<evidence type="ECO:0000313" key="1">
    <source>
        <dbReference type="EMBL" id="STO09079.1"/>
    </source>
</evidence>
<proteinExistence type="predicted"/>
<dbReference type="RefSeq" id="WP_029335978.1">
    <property type="nucleotide sequence ID" value="NZ_UGGP01000001.1"/>
</dbReference>
<dbReference type="EMBL" id="UGGP01000001">
    <property type="protein sequence ID" value="STO09079.1"/>
    <property type="molecule type" value="Genomic_DNA"/>
</dbReference>
<reference evidence="1 2" key="1">
    <citation type="submission" date="2018-06" db="EMBL/GenBank/DDBJ databases">
        <authorList>
            <consortium name="Pathogen Informatics"/>
            <person name="Doyle S."/>
        </authorList>
    </citation>
    <scope>NUCLEOTIDE SEQUENCE [LARGE SCALE GENOMIC DNA]</scope>
    <source>
        <strain evidence="1 2">NCTC13163</strain>
    </source>
</reference>
<dbReference type="OrthoDB" id="2354570at2"/>
<name>A0A377FW72_9BACL</name>